<dbReference type="InterPro" id="IPR005415">
    <property type="entry name" value="T3SS_Ca_resp_chp_LcrH/SycD"/>
</dbReference>
<dbReference type="PIRSF" id="PIRSF003165">
    <property type="entry name" value="Chaperone_SicA"/>
    <property type="match status" value="1"/>
</dbReference>
<dbReference type="STRING" id="570277.EZMO1_3910"/>
<accession>A0A142BGH5</accession>
<dbReference type="EMBL" id="CP013251">
    <property type="protein sequence ID" value="AMO57851.1"/>
    <property type="molecule type" value="Genomic_DNA"/>
</dbReference>
<dbReference type="Gene3D" id="1.25.40.10">
    <property type="entry name" value="Tetratricopeptide repeat domain"/>
    <property type="match status" value="1"/>
</dbReference>
<sequence>MNDQNIDQLSGEEMEDMLMEFFGKGGTFKDLKNMSEDAMEAIYSVAYNLYQGGKYEEAQKVFQFLCFYDHFNRKYFLGLGACQQMQKQFESAIEIFTFALVLDEHDPRPMIYIGDCHLAMGDKTKARQSYESAIEWASESSEYDDEKQRAAEMLNNLTDSEESE</sequence>
<dbReference type="NCBIfam" id="TIGR02552">
    <property type="entry name" value="LcrH_SycD"/>
    <property type="match status" value="1"/>
</dbReference>
<name>A0A142BGH5_9GAMM</name>
<keyword evidence="2" id="KW-0143">Chaperone</keyword>
<comment type="similarity">
    <text evidence="1">Belongs to the LcrH/SycD chaperone family.</text>
</comment>
<dbReference type="PRINTS" id="PR01595">
    <property type="entry name" value="SYCDCHAPRONE"/>
</dbReference>
<dbReference type="RefSeq" id="WP_236632018.1">
    <property type="nucleotide sequence ID" value="NZ_CP013251.1"/>
</dbReference>
<dbReference type="InterPro" id="IPR011716">
    <property type="entry name" value="TPR-3"/>
</dbReference>
<evidence type="ECO:0000313" key="4">
    <source>
        <dbReference type="Proteomes" id="UP000071065"/>
    </source>
</evidence>
<dbReference type="InterPro" id="IPR016379">
    <property type="entry name" value="T3SS_Ca_resp_chp_LcrH/SycD_sub"/>
</dbReference>
<dbReference type="Proteomes" id="UP000071065">
    <property type="component" value="Chromosome"/>
</dbReference>
<dbReference type="PATRIC" id="fig|570277.3.peg.4206"/>
<dbReference type="SMART" id="SM00028">
    <property type="entry name" value="TPR"/>
    <property type="match status" value="2"/>
</dbReference>
<dbReference type="Pfam" id="PF07720">
    <property type="entry name" value="TPR_3"/>
    <property type="match status" value="1"/>
</dbReference>
<dbReference type="SUPFAM" id="SSF48452">
    <property type="entry name" value="TPR-like"/>
    <property type="match status" value="1"/>
</dbReference>
<evidence type="ECO:0000256" key="2">
    <source>
        <dbReference type="ARBA" id="ARBA00023186"/>
    </source>
</evidence>
<dbReference type="Pfam" id="PF14559">
    <property type="entry name" value="TPR_19"/>
    <property type="match status" value="1"/>
</dbReference>
<reference evidence="3 4" key="1">
    <citation type="journal article" date="2016" name="Front. Microbiol.">
        <title>Genomic Insight into the Host-Endosymbiont Relationship of Endozoicomonas montiporae CL-33(T) with its Coral Host.</title>
        <authorList>
            <person name="Ding J.-Y."/>
            <person name="Shiu J.-H."/>
            <person name="Chen W.-M."/>
            <person name="Chiang Y.-R."/>
            <person name="Tang S.-L."/>
        </authorList>
    </citation>
    <scope>NUCLEOTIDE SEQUENCE [LARGE SCALE GENOMIC DNA]</scope>
    <source>
        <strain evidence="3 4">CL-33</strain>
    </source>
</reference>
<evidence type="ECO:0000256" key="1">
    <source>
        <dbReference type="ARBA" id="ARBA00010244"/>
    </source>
</evidence>
<dbReference type="KEGG" id="emp:EZMO1_3910"/>
<evidence type="ECO:0000313" key="3">
    <source>
        <dbReference type="EMBL" id="AMO57851.1"/>
    </source>
</evidence>
<proteinExistence type="inferred from homology"/>
<dbReference type="InterPro" id="IPR019734">
    <property type="entry name" value="TPR_rpt"/>
</dbReference>
<dbReference type="InterPro" id="IPR011990">
    <property type="entry name" value="TPR-like_helical_dom_sf"/>
</dbReference>
<protein>
    <submittedName>
        <fullName evidence="3">Type III secretion low calcium response chaperone SycD</fullName>
    </submittedName>
</protein>
<dbReference type="AlphaFoldDB" id="A0A142BGH5"/>
<gene>
    <name evidence="3" type="primary">sycD</name>
    <name evidence="3" type="ORF">EZMO1_3910</name>
</gene>
<organism evidence="3 4">
    <name type="scientific">Endozoicomonas montiporae CL-33</name>
    <dbReference type="NCBI Taxonomy" id="570277"/>
    <lineage>
        <taxon>Bacteria</taxon>
        <taxon>Pseudomonadati</taxon>
        <taxon>Pseudomonadota</taxon>
        <taxon>Gammaproteobacteria</taxon>
        <taxon>Oceanospirillales</taxon>
        <taxon>Endozoicomonadaceae</taxon>
        <taxon>Endozoicomonas</taxon>
    </lineage>
</organism>